<dbReference type="Pfam" id="PF13472">
    <property type="entry name" value="Lipase_GDSL_2"/>
    <property type="match status" value="1"/>
</dbReference>
<evidence type="ECO:0000313" key="2">
    <source>
        <dbReference type="EMBL" id="GAG21823.1"/>
    </source>
</evidence>
<organism evidence="2">
    <name type="scientific">marine sediment metagenome</name>
    <dbReference type="NCBI Taxonomy" id="412755"/>
    <lineage>
        <taxon>unclassified sequences</taxon>
        <taxon>metagenomes</taxon>
        <taxon>ecological metagenomes</taxon>
    </lineage>
</organism>
<dbReference type="InterPro" id="IPR036514">
    <property type="entry name" value="SGNH_hydro_sf"/>
</dbReference>
<dbReference type="CDD" id="cd00229">
    <property type="entry name" value="SGNH_hydrolase"/>
    <property type="match status" value="1"/>
</dbReference>
<protein>
    <recommendedName>
        <fullName evidence="1">SGNH hydrolase-type esterase domain-containing protein</fullName>
    </recommendedName>
</protein>
<dbReference type="AlphaFoldDB" id="X0WB64"/>
<accession>X0WB64</accession>
<name>X0WB64_9ZZZZ</name>
<sequence>MVLFWIEAVGLAPIMGDLVIDGRLFWKLHPSKVCGVNKDGYRGVRIDPAAPKDKLRIAAFGDSSTYGLGVVVPDEVYPAKLGRILNERGLPSEVMNFGVPGYTIVQVVRLLRDRALPLRPDIATFCLGHNEGKTSRTRLADSNRRLDEAPFLRSSLARRFRSLRLWQFLRSRWLPIREVKEPSVRVPLDEFRELAAHGIELCRENGVTPVWIEYVELDPSDTLSPYVEAA</sequence>
<dbReference type="Gene3D" id="3.40.50.1110">
    <property type="entry name" value="SGNH hydrolase"/>
    <property type="match status" value="1"/>
</dbReference>
<comment type="caution">
    <text evidence="2">The sequence shown here is derived from an EMBL/GenBank/DDBJ whole genome shotgun (WGS) entry which is preliminary data.</text>
</comment>
<reference evidence="2" key="1">
    <citation type="journal article" date="2014" name="Front. Microbiol.">
        <title>High frequency of phylogenetically diverse reductive dehalogenase-homologous genes in deep subseafloor sedimentary metagenomes.</title>
        <authorList>
            <person name="Kawai M."/>
            <person name="Futagami T."/>
            <person name="Toyoda A."/>
            <person name="Takaki Y."/>
            <person name="Nishi S."/>
            <person name="Hori S."/>
            <person name="Arai W."/>
            <person name="Tsubouchi T."/>
            <person name="Morono Y."/>
            <person name="Uchiyama I."/>
            <person name="Ito T."/>
            <person name="Fujiyama A."/>
            <person name="Inagaki F."/>
            <person name="Takami H."/>
        </authorList>
    </citation>
    <scope>NUCLEOTIDE SEQUENCE</scope>
    <source>
        <strain evidence="2">Expedition CK06-06</strain>
    </source>
</reference>
<dbReference type="SUPFAM" id="SSF52266">
    <property type="entry name" value="SGNH hydrolase"/>
    <property type="match status" value="1"/>
</dbReference>
<feature type="domain" description="SGNH hydrolase-type esterase" evidence="1">
    <location>
        <begin position="59"/>
        <end position="208"/>
    </location>
</feature>
<gene>
    <name evidence="2" type="ORF">S01H1_47474</name>
</gene>
<dbReference type="EMBL" id="BARS01030439">
    <property type="protein sequence ID" value="GAG21823.1"/>
    <property type="molecule type" value="Genomic_DNA"/>
</dbReference>
<proteinExistence type="predicted"/>
<feature type="non-terminal residue" evidence="2">
    <location>
        <position position="230"/>
    </location>
</feature>
<dbReference type="InterPro" id="IPR013830">
    <property type="entry name" value="SGNH_hydro"/>
</dbReference>
<evidence type="ECO:0000259" key="1">
    <source>
        <dbReference type="Pfam" id="PF13472"/>
    </source>
</evidence>